<dbReference type="InterPro" id="IPR023187">
    <property type="entry name" value="Tscrpt_reg_MarR-type_CS"/>
</dbReference>
<dbReference type="SMART" id="SM00347">
    <property type="entry name" value="HTH_MARR"/>
    <property type="match status" value="1"/>
</dbReference>
<dbReference type="EMBL" id="PXYT01000070">
    <property type="protein sequence ID" value="PSR24688.1"/>
    <property type="molecule type" value="Genomic_DNA"/>
</dbReference>
<evidence type="ECO:0000259" key="4">
    <source>
        <dbReference type="PROSITE" id="PS50995"/>
    </source>
</evidence>
<keyword evidence="3" id="KW-0804">Transcription</keyword>
<dbReference type="PANTHER" id="PTHR42756:SF1">
    <property type="entry name" value="TRANSCRIPTIONAL REPRESSOR OF EMRAB OPERON"/>
    <property type="match status" value="1"/>
</dbReference>
<dbReference type="InterPro" id="IPR036388">
    <property type="entry name" value="WH-like_DNA-bd_sf"/>
</dbReference>
<dbReference type="SUPFAM" id="SSF46785">
    <property type="entry name" value="Winged helix' DNA-binding domain"/>
    <property type="match status" value="1"/>
</dbReference>
<dbReference type="InterPro" id="IPR036390">
    <property type="entry name" value="WH_DNA-bd_sf"/>
</dbReference>
<dbReference type="PROSITE" id="PS50995">
    <property type="entry name" value="HTH_MARR_2"/>
    <property type="match status" value="1"/>
</dbReference>
<evidence type="ECO:0000256" key="1">
    <source>
        <dbReference type="ARBA" id="ARBA00023015"/>
    </source>
</evidence>
<evidence type="ECO:0000256" key="3">
    <source>
        <dbReference type="ARBA" id="ARBA00023163"/>
    </source>
</evidence>
<organism evidence="5 6">
    <name type="scientific">Sulfobacillus benefaciens</name>
    <dbReference type="NCBI Taxonomy" id="453960"/>
    <lineage>
        <taxon>Bacteria</taxon>
        <taxon>Bacillati</taxon>
        <taxon>Bacillota</taxon>
        <taxon>Clostridia</taxon>
        <taxon>Eubacteriales</taxon>
        <taxon>Clostridiales Family XVII. Incertae Sedis</taxon>
        <taxon>Sulfobacillus</taxon>
    </lineage>
</organism>
<dbReference type="AlphaFoldDB" id="A0A2T2WR23"/>
<dbReference type="PANTHER" id="PTHR42756">
    <property type="entry name" value="TRANSCRIPTIONAL REGULATOR, MARR"/>
    <property type="match status" value="1"/>
</dbReference>
<dbReference type="GO" id="GO:0003700">
    <property type="term" value="F:DNA-binding transcription factor activity"/>
    <property type="evidence" value="ECO:0007669"/>
    <property type="project" value="InterPro"/>
</dbReference>
<proteinExistence type="predicted"/>
<evidence type="ECO:0000313" key="5">
    <source>
        <dbReference type="EMBL" id="PSR24688.1"/>
    </source>
</evidence>
<comment type="caution">
    <text evidence="5">The sequence shown here is derived from an EMBL/GenBank/DDBJ whole genome shotgun (WGS) entry which is preliminary data.</text>
</comment>
<dbReference type="Proteomes" id="UP000242699">
    <property type="component" value="Unassembled WGS sequence"/>
</dbReference>
<protein>
    <recommendedName>
        <fullName evidence="4">HTH marR-type domain-containing protein</fullName>
    </recommendedName>
</protein>
<name>A0A2T2WR23_9FIRM</name>
<feature type="domain" description="HTH marR-type" evidence="4">
    <location>
        <begin position="12"/>
        <end position="143"/>
    </location>
</feature>
<dbReference type="InterPro" id="IPR011991">
    <property type="entry name" value="ArsR-like_HTH"/>
</dbReference>
<keyword evidence="2" id="KW-0238">DNA-binding</keyword>
<dbReference type="PROSITE" id="PS01117">
    <property type="entry name" value="HTH_MARR_1"/>
    <property type="match status" value="1"/>
</dbReference>
<dbReference type="Gene3D" id="1.10.10.10">
    <property type="entry name" value="Winged helix-like DNA-binding domain superfamily/Winged helix DNA-binding domain"/>
    <property type="match status" value="1"/>
</dbReference>
<evidence type="ECO:0000313" key="6">
    <source>
        <dbReference type="Proteomes" id="UP000242699"/>
    </source>
</evidence>
<dbReference type="CDD" id="cd00090">
    <property type="entry name" value="HTH_ARSR"/>
    <property type="match status" value="1"/>
</dbReference>
<dbReference type="GO" id="GO:0003677">
    <property type="term" value="F:DNA binding"/>
    <property type="evidence" value="ECO:0007669"/>
    <property type="project" value="UniProtKB-KW"/>
</dbReference>
<gene>
    <name evidence="5" type="ORF">C7B43_18445</name>
</gene>
<dbReference type="PRINTS" id="PR00598">
    <property type="entry name" value="HTHMARR"/>
</dbReference>
<accession>A0A2T2WR23</accession>
<dbReference type="Pfam" id="PF01047">
    <property type="entry name" value="MarR"/>
    <property type="match status" value="1"/>
</dbReference>
<keyword evidence="1" id="KW-0805">Transcription regulation</keyword>
<evidence type="ECO:0000256" key="2">
    <source>
        <dbReference type="ARBA" id="ARBA00023125"/>
    </source>
</evidence>
<reference evidence="5 6" key="1">
    <citation type="journal article" date="2014" name="BMC Genomics">
        <title>Comparison of environmental and isolate Sulfobacillus genomes reveals diverse carbon, sulfur, nitrogen, and hydrogen metabolisms.</title>
        <authorList>
            <person name="Justice N.B."/>
            <person name="Norman A."/>
            <person name="Brown C.T."/>
            <person name="Singh A."/>
            <person name="Thomas B.C."/>
            <person name="Banfield J.F."/>
        </authorList>
    </citation>
    <scope>NUCLEOTIDE SEQUENCE [LARGE SCALE GENOMIC DNA]</scope>
    <source>
        <strain evidence="5">AMDSBA1</strain>
    </source>
</reference>
<sequence>MDGIDQDNSSDTQRAVQAILQLVRFTQKPLWKWGRAQQVTLTQLQCLGILNEQREKASVLAKKLSISPSSLTRILERLESHGWVERTIDLHDRRRILVALTVHGGQVVEALNRRREGMLREIIAGMTPHDITQLANILEWFVTLAKEPQENGIHADWVQCVSDKIPDEIPHEGI</sequence>
<dbReference type="InterPro" id="IPR000835">
    <property type="entry name" value="HTH_MarR-typ"/>
</dbReference>